<dbReference type="SMART" id="SM01037">
    <property type="entry name" value="Bet_v_1"/>
    <property type="match status" value="1"/>
</dbReference>
<reference evidence="2" key="1">
    <citation type="submission" date="2025-08" db="UniProtKB">
        <authorList>
            <consortium name="RefSeq"/>
        </authorList>
    </citation>
    <scope>IDENTIFICATION</scope>
</reference>
<dbReference type="KEGG" id="nnu:104608541"/>
<sequence>MALTGKLESEKEINAPAKKFFHCLIDLPNLFHKAVVHESHRTKVLEGDGKSLGSAVHFNYALDGKTVSNTAARIEALDEGKNLITFGCYDGDVMKHYKVLKVHFQVIPRHHKSSVKWSIEYEKVKESVPEPFDYMDFEEKMLEGIDSLALES</sequence>
<dbReference type="RefSeq" id="XP_010272877.1">
    <property type="nucleotide sequence ID" value="XM_010274575.2"/>
</dbReference>
<name>A0A1U8B189_NELNU</name>
<dbReference type="Pfam" id="PF00407">
    <property type="entry name" value="Bet_v_1"/>
    <property type="match status" value="1"/>
</dbReference>
<accession>A0A1U8B189</accession>
<dbReference type="OrthoDB" id="1072116at2759"/>
<dbReference type="eggNOG" id="ENOG502S1DK">
    <property type="taxonomic scope" value="Eukaryota"/>
</dbReference>
<gene>
    <name evidence="2" type="primary">LOC104608541</name>
</gene>
<dbReference type="FunCoup" id="A0A1U8B189">
    <property type="interactions" value="294"/>
</dbReference>
<dbReference type="GeneID" id="104608541"/>
<organism evidence="1 2">
    <name type="scientific">Nelumbo nucifera</name>
    <name type="common">Sacred lotus</name>
    <dbReference type="NCBI Taxonomy" id="4432"/>
    <lineage>
        <taxon>Eukaryota</taxon>
        <taxon>Viridiplantae</taxon>
        <taxon>Streptophyta</taxon>
        <taxon>Embryophyta</taxon>
        <taxon>Tracheophyta</taxon>
        <taxon>Spermatophyta</taxon>
        <taxon>Magnoliopsida</taxon>
        <taxon>Proteales</taxon>
        <taxon>Nelumbonaceae</taxon>
        <taxon>Nelumbo</taxon>
    </lineage>
</organism>
<evidence type="ECO:0000313" key="2">
    <source>
        <dbReference type="RefSeq" id="XP_010272877.1"/>
    </source>
</evidence>
<keyword evidence="1" id="KW-1185">Reference proteome</keyword>
<dbReference type="PANTHER" id="PTHR31907">
    <property type="entry name" value="MLP-LIKE PROTEIN 423"/>
    <property type="match status" value="1"/>
</dbReference>
<protein>
    <submittedName>
        <fullName evidence="2">MLP-like protein 34</fullName>
    </submittedName>
</protein>
<dbReference type="AlphaFoldDB" id="A0A1U8B189"/>
<dbReference type="InterPro" id="IPR051761">
    <property type="entry name" value="MLP-like_ligand-binding"/>
</dbReference>
<dbReference type="GO" id="GO:0006952">
    <property type="term" value="P:defense response"/>
    <property type="evidence" value="ECO:0007669"/>
    <property type="project" value="InterPro"/>
</dbReference>
<proteinExistence type="predicted"/>
<dbReference type="InterPro" id="IPR023393">
    <property type="entry name" value="START-like_dom_sf"/>
</dbReference>
<dbReference type="OMA" id="NVMPMGE"/>
<dbReference type="Gene3D" id="3.30.530.20">
    <property type="match status" value="1"/>
</dbReference>
<dbReference type="Proteomes" id="UP000189703">
    <property type="component" value="Unplaced"/>
</dbReference>
<dbReference type="SUPFAM" id="SSF55961">
    <property type="entry name" value="Bet v1-like"/>
    <property type="match status" value="1"/>
</dbReference>
<dbReference type="InterPro" id="IPR000916">
    <property type="entry name" value="Bet_v_I/MLP"/>
</dbReference>
<evidence type="ECO:0000313" key="1">
    <source>
        <dbReference type="Proteomes" id="UP000189703"/>
    </source>
</evidence>